<dbReference type="SUPFAM" id="SSF63829">
    <property type="entry name" value="Calcium-dependent phosphotriesterase"/>
    <property type="match status" value="1"/>
</dbReference>
<keyword evidence="4" id="KW-1185">Reference proteome</keyword>
<dbReference type="InterPro" id="IPR006311">
    <property type="entry name" value="TAT_signal"/>
</dbReference>
<feature type="compositionally biased region" description="Low complexity" evidence="1">
    <location>
        <begin position="1"/>
        <end position="17"/>
    </location>
</feature>
<keyword evidence="2" id="KW-1133">Transmembrane helix</keyword>
<evidence type="ECO:0000256" key="2">
    <source>
        <dbReference type="SAM" id="Phobius"/>
    </source>
</evidence>
<evidence type="ECO:0000256" key="1">
    <source>
        <dbReference type="SAM" id="MobiDB-lite"/>
    </source>
</evidence>
<dbReference type="PROSITE" id="PS51318">
    <property type="entry name" value="TAT"/>
    <property type="match status" value="1"/>
</dbReference>
<dbReference type="InterPro" id="IPR039535">
    <property type="entry name" value="ASST-like"/>
</dbReference>
<dbReference type="Pfam" id="PF14269">
    <property type="entry name" value="Arylsulfotran_2"/>
    <property type="match status" value="1"/>
</dbReference>
<dbReference type="Proteomes" id="UP000198825">
    <property type="component" value="Chromosome I"/>
</dbReference>
<keyword evidence="3" id="KW-0808">Transferase</keyword>
<sequence length="428" mass="46776">MDEQQTGQPEQEQTAQERTTDEPTGRPPEHGRRVSRRRVLALAGAGALGVAGGSSVAGYAVGRTHERRRVQAVAAAAQATSAAPAVFTVLVDEPGQAAGDVFLTDMGETAATLIADNRGTALWTSAGARSYANMRLQTYQGRPVITWWESHSTGLAAYADGQTVIEDVAHNVVARVQKHGDVSPDEHEFVITPRGTAYIVSYVRTRTDLRAVKGPKDGLIMNGVFEEVDLATGEVLHHWESLDHVPVTESHAGVPKDPTEPYDYFHINSVAPTPDGNVIISARHTWAVYKVDLATGAVRWRLGGKRSDFDLPGSARFAWQHDAQFEDPTTLRLFDNGSDGEQEVTDESQVLWFSLDEAGREARLVRRLVHPAKISALAMGNAQRLDNGNLFVGWGTAQRISEFAEDGTLLFDATLPDVSYRAFRQVWR</sequence>
<name>A0A1H2NBJ0_9ACTN</name>
<accession>A0A1H2NBJ0</accession>
<keyword evidence="2" id="KW-0812">Transmembrane</keyword>
<evidence type="ECO:0000313" key="3">
    <source>
        <dbReference type="EMBL" id="SDV02803.1"/>
    </source>
</evidence>
<reference evidence="4" key="1">
    <citation type="submission" date="2016-10" db="EMBL/GenBank/DDBJ databases">
        <authorList>
            <person name="Varghese N."/>
            <person name="Submissions S."/>
        </authorList>
    </citation>
    <scope>NUCLEOTIDE SEQUENCE [LARGE SCALE GENOMIC DNA]</scope>
    <source>
        <strain evidence="4">DSM 21743</strain>
    </source>
</reference>
<protein>
    <submittedName>
        <fullName evidence="3">Arylsulfotransferase (ASST)</fullName>
    </submittedName>
</protein>
<organism evidence="3 4">
    <name type="scientific">Microlunatus sagamiharensis</name>
    <dbReference type="NCBI Taxonomy" id="546874"/>
    <lineage>
        <taxon>Bacteria</taxon>
        <taxon>Bacillati</taxon>
        <taxon>Actinomycetota</taxon>
        <taxon>Actinomycetes</taxon>
        <taxon>Propionibacteriales</taxon>
        <taxon>Propionibacteriaceae</taxon>
        <taxon>Microlunatus</taxon>
    </lineage>
</organism>
<dbReference type="STRING" id="546874.SAMN04488544_3698"/>
<evidence type="ECO:0000313" key="4">
    <source>
        <dbReference type="Proteomes" id="UP000198825"/>
    </source>
</evidence>
<dbReference type="RefSeq" id="WP_157720084.1">
    <property type="nucleotide sequence ID" value="NZ_LT629799.1"/>
</dbReference>
<dbReference type="PANTHER" id="PTHR35340:SF5">
    <property type="entry name" value="ASST-DOMAIN-CONTAINING PROTEIN"/>
    <property type="match status" value="1"/>
</dbReference>
<dbReference type="GO" id="GO:0016740">
    <property type="term" value="F:transferase activity"/>
    <property type="evidence" value="ECO:0007669"/>
    <property type="project" value="UniProtKB-KW"/>
</dbReference>
<proteinExistence type="predicted"/>
<dbReference type="PANTHER" id="PTHR35340">
    <property type="entry name" value="PQQ ENZYME REPEAT PROTEIN-RELATED"/>
    <property type="match status" value="1"/>
</dbReference>
<dbReference type="AlphaFoldDB" id="A0A1H2NBJ0"/>
<feature type="transmembrane region" description="Helical" evidence="2">
    <location>
        <begin position="39"/>
        <end position="61"/>
    </location>
</feature>
<feature type="compositionally biased region" description="Basic and acidic residues" evidence="1">
    <location>
        <begin position="18"/>
        <end position="32"/>
    </location>
</feature>
<keyword evidence="2" id="KW-0472">Membrane</keyword>
<feature type="region of interest" description="Disordered" evidence="1">
    <location>
        <begin position="1"/>
        <end position="35"/>
    </location>
</feature>
<dbReference type="EMBL" id="LT629799">
    <property type="protein sequence ID" value="SDV02803.1"/>
    <property type="molecule type" value="Genomic_DNA"/>
</dbReference>
<dbReference type="InterPro" id="IPR053143">
    <property type="entry name" value="Arylsulfate_ST"/>
</dbReference>
<dbReference type="OrthoDB" id="3225323at2"/>
<gene>
    <name evidence="3" type="ORF">SAMN04488544_3698</name>
</gene>